<proteinExistence type="predicted"/>
<accession>A0A194Q8U4</accession>
<evidence type="ECO:0000313" key="2">
    <source>
        <dbReference type="Proteomes" id="UP000053268"/>
    </source>
</evidence>
<name>A0A194Q8U4_PAPXU</name>
<dbReference type="AlphaFoldDB" id="A0A194Q8U4"/>
<keyword evidence="2" id="KW-1185">Reference proteome</keyword>
<evidence type="ECO:0000313" key="1">
    <source>
        <dbReference type="EMBL" id="KPJ01943.1"/>
    </source>
</evidence>
<gene>
    <name evidence="1" type="ORF">RR46_05152</name>
</gene>
<protein>
    <submittedName>
        <fullName evidence="1">Uncharacterized protein</fullName>
    </submittedName>
</protein>
<dbReference type="STRING" id="66420.A0A194Q8U4"/>
<reference evidence="1 2" key="1">
    <citation type="journal article" date="2015" name="Nat. Commun.">
        <title>Outbred genome sequencing and CRISPR/Cas9 gene editing in butterflies.</title>
        <authorList>
            <person name="Li X."/>
            <person name="Fan D."/>
            <person name="Zhang W."/>
            <person name="Liu G."/>
            <person name="Zhang L."/>
            <person name="Zhao L."/>
            <person name="Fang X."/>
            <person name="Chen L."/>
            <person name="Dong Y."/>
            <person name="Chen Y."/>
            <person name="Ding Y."/>
            <person name="Zhao R."/>
            <person name="Feng M."/>
            <person name="Zhu Y."/>
            <person name="Feng Y."/>
            <person name="Jiang X."/>
            <person name="Zhu D."/>
            <person name="Xiang H."/>
            <person name="Feng X."/>
            <person name="Li S."/>
            <person name="Wang J."/>
            <person name="Zhang G."/>
            <person name="Kronforst M.R."/>
            <person name="Wang W."/>
        </authorList>
    </citation>
    <scope>NUCLEOTIDE SEQUENCE [LARGE SCALE GENOMIC DNA]</scope>
    <source>
        <strain evidence="1">Ya'a_city_454_Px</strain>
        <tissue evidence="1">Whole body</tissue>
    </source>
</reference>
<dbReference type="Proteomes" id="UP000053268">
    <property type="component" value="Unassembled WGS sequence"/>
</dbReference>
<organism evidence="1 2">
    <name type="scientific">Papilio xuthus</name>
    <name type="common">Asian swallowtail butterfly</name>
    <dbReference type="NCBI Taxonomy" id="66420"/>
    <lineage>
        <taxon>Eukaryota</taxon>
        <taxon>Metazoa</taxon>
        <taxon>Ecdysozoa</taxon>
        <taxon>Arthropoda</taxon>
        <taxon>Hexapoda</taxon>
        <taxon>Insecta</taxon>
        <taxon>Pterygota</taxon>
        <taxon>Neoptera</taxon>
        <taxon>Endopterygota</taxon>
        <taxon>Lepidoptera</taxon>
        <taxon>Glossata</taxon>
        <taxon>Ditrysia</taxon>
        <taxon>Papilionoidea</taxon>
        <taxon>Papilionidae</taxon>
        <taxon>Papilioninae</taxon>
        <taxon>Papilio</taxon>
    </lineage>
</organism>
<sequence length="109" mass="11201">MLESPEAVVLEIDIVVIRGNHLPCECGRDPMANPLALSQEFADENFCISPLKVRGRSLSSAAGAACRGEGGGSARARAAAGAGHAPRSVHPLLPRLALTVAAIAFLSNS</sequence>
<dbReference type="EMBL" id="KQ459299">
    <property type="protein sequence ID" value="KPJ01943.1"/>
    <property type="molecule type" value="Genomic_DNA"/>
</dbReference>